<dbReference type="GO" id="GO:0006508">
    <property type="term" value="P:proteolysis"/>
    <property type="evidence" value="ECO:0007669"/>
    <property type="project" value="InterPro"/>
</dbReference>
<dbReference type="AlphaFoldDB" id="A0A1S8KLC9"/>
<name>A0A1S8KLC9_9LACT</name>
<dbReference type="PANTHER" id="PTHR42776:SF27">
    <property type="entry name" value="DIPEPTIDYL PEPTIDASE FAMILY MEMBER 6"/>
    <property type="match status" value="1"/>
</dbReference>
<dbReference type="InterPro" id="IPR011042">
    <property type="entry name" value="6-blade_b-propeller_TolB-like"/>
</dbReference>
<evidence type="ECO:0000313" key="3">
    <source>
        <dbReference type="EMBL" id="OOL80549.1"/>
    </source>
</evidence>
<evidence type="ECO:0000256" key="1">
    <source>
        <dbReference type="ARBA" id="ARBA00022801"/>
    </source>
</evidence>
<evidence type="ECO:0000259" key="2">
    <source>
        <dbReference type="Pfam" id="PF00326"/>
    </source>
</evidence>
<dbReference type="Gene3D" id="2.120.10.30">
    <property type="entry name" value="TolB, C-terminal domain"/>
    <property type="match status" value="1"/>
</dbReference>
<dbReference type="SUPFAM" id="SSF53474">
    <property type="entry name" value="alpha/beta-Hydrolases"/>
    <property type="match status" value="1"/>
</dbReference>
<dbReference type="InterPro" id="IPR001375">
    <property type="entry name" value="Peptidase_S9_cat"/>
</dbReference>
<dbReference type="Gene3D" id="3.40.50.1820">
    <property type="entry name" value="alpha/beta hydrolase"/>
    <property type="match status" value="1"/>
</dbReference>
<sequence>MLVMTNESLYEIKTVSEPVVHQDQVFFVETLVDEEENNYQKTIYSVNQKTGEKVHWGDGGQSNTSLALSPNAKWLSYLSTNTDNNKPQLFIIPLSGGSAVQLTEEEQGVSTYKWTQNSAGIYYQTTQEAEKATEEEGKQQRKLPQKTVITKVKYKLDKAGILPTNQLYQLKKVTIATQATELIMERSEAFSFQYVAQDESYVLFGDRLHPDDEWASGTTVYKYHLATKDVRALTRDIPEGNFYFVGANETEETYLLVGNDFQYKFVTLDQLYAYDVVTGKLTCLTDDLDKNVGDVLIGDTAQNVQGFPVEWLDNETFLFPVTDQGKIVLYKGSLDGQLEVFVDECQHLMDGTLSACRSQLVAVRSTFTEPSELGLIDLSTGEWITIYNPNESFSQTYQVMEPERFWYESTDGEAKIQGWYVPPVQVNNQHPVVLYIHGGPQVAYGETFFHEMHVLSAQGYGVLMINPRGSNGYGQAFVAAILGDYGNKDYDDLLLGVDTILEQHPEINKGELYVAGGSYGGFMTNWIVGHTDRFKRAVTQRCISNWVSFYGASDIGPFFNEYQLGADLSDVTALWNMSPLKYAHQVKTPLLILHGEEDLRCPLSQAQEMYIAMKKYRNETKLITYPQSSHGLSREGLPNLRMERLMDIQDWFKAAE</sequence>
<keyword evidence="1" id="KW-0378">Hydrolase</keyword>
<proteinExistence type="predicted"/>
<dbReference type="Pfam" id="PF00326">
    <property type="entry name" value="Peptidase_S9"/>
    <property type="match status" value="1"/>
</dbReference>
<dbReference type="PANTHER" id="PTHR42776">
    <property type="entry name" value="SERINE PEPTIDASE S9 FAMILY MEMBER"/>
    <property type="match status" value="1"/>
</dbReference>
<comment type="caution">
    <text evidence="3">The sequence shown here is derived from an EMBL/GenBank/DDBJ whole genome shotgun (WGS) entry which is preliminary data.</text>
</comment>
<dbReference type="GO" id="GO:0004252">
    <property type="term" value="F:serine-type endopeptidase activity"/>
    <property type="evidence" value="ECO:0007669"/>
    <property type="project" value="TreeGrafter"/>
</dbReference>
<gene>
    <name evidence="3" type="ORF">BWX42_00990</name>
</gene>
<dbReference type="EMBL" id="MUYF01000003">
    <property type="protein sequence ID" value="OOL80549.1"/>
    <property type="molecule type" value="Genomic_DNA"/>
</dbReference>
<protein>
    <submittedName>
        <fullName evidence="3">S9 family peptidase</fullName>
    </submittedName>
</protein>
<dbReference type="SUPFAM" id="SSF82171">
    <property type="entry name" value="DPP6 N-terminal domain-like"/>
    <property type="match status" value="1"/>
</dbReference>
<dbReference type="InterPro" id="IPR029058">
    <property type="entry name" value="AB_hydrolase_fold"/>
</dbReference>
<dbReference type="Proteomes" id="UP000190409">
    <property type="component" value="Unassembled WGS sequence"/>
</dbReference>
<accession>A0A1S8KLC9</accession>
<evidence type="ECO:0000313" key="4">
    <source>
        <dbReference type="Proteomes" id="UP000190409"/>
    </source>
</evidence>
<organism evidence="3 4">
    <name type="scientific">Dolosigranulum pigrum</name>
    <dbReference type="NCBI Taxonomy" id="29394"/>
    <lineage>
        <taxon>Bacteria</taxon>
        <taxon>Bacillati</taxon>
        <taxon>Bacillota</taxon>
        <taxon>Bacilli</taxon>
        <taxon>Lactobacillales</taxon>
        <taxon>Carnobacteriaceae</taxon>
        <taxon>Dolosigranulum</taxon>
    </lineage>
</organism>
<feature type="domain" description="Peptidase S9 prolyl oligopeptidase catalytic" evidence="2">
    <location>
        <begin position="447"/>
        <end position="653"/>
    </location>
</feature>
<reference evidence="3 4" key="1">
    <citation type="submission" date="2017-01" db="EMBL/GenBank/DDBJ databases">
        <title>Complete Genome Sequence of Dolosigranulum pigrum isolated from a Patient with interstitial lung disease.</title>
        <authorList>
            <person name="Mukhopadhyay R."/>
            <person name="Joaquin J."/>
            <person name="Hogue R."/>
            <person name="Fitzgerald S."/>
            <person name="Jospin G."/>
            <person name="Eisen J.A."/>
            <person name="Chaturvedi V."/>
        </authorList>
    </citation>
    <scope>NUCLEOTIDE SEQUENCE [LARGE SCALE GENOMIC DNA]</scope>
    <source>
        <strain evidence="3 4">15S00348</strain>
    </source>
</reference>